<name>A0A9D9DDH9_9GAMM</name>
<evidence type="ECO:0000256" key="12">
    <source>
        <dbReference type="ARBA" id="ARBA00033342"/>
    </source>
</evidence>
<dbReference type="NCBIfam" id="TIGR03593">
    <property type="entry name" value="yidC_nterm"/>
    <property type="match status" value="1"/>
</dbReference>
<evidence type="ECO:0000256" key="1">
    <source>
        <dbReference type="ARBA" id="ARBA00004429"/>
    </source>
</evidence>
<dbReference type="PRINTS" id="PR01900">
    <property type="entry name" value="YIDCPROTEIN"/>
</dbReference>
<evidence type="ECO:0000313" key="17">
    <source>
        <dbReference type="Proteomes" id="UP000823631"/>
    </source>
</evidence>
<evidence type="ECO:0000256" key="9">
    <source>
        <dbReference type="ARBA" id="ARBA00023136"/>
    </source>
</evidence>
<dbReference type="NCBIfam" id="TIGR03592">
    <property type="entry name" value="yidC_oxa1_cterm"/>
    <property type="match status" value="1"/>
</dbReference>
<evidence type="ECO:0000256" key="8">
    <source>
        <dbReference type="ARBA" id="ARBA00022989"/>
    </source>
</evidence>
<dbReference type="InterPro" id="IPR028053">
    <property type="entry name" value="Membr_insert_YidC_N"/>
</dbReference>
<evidence type="ECO:0000256" key="4">
    <source>
        <dbReference type="ARBA" id="ARBA00022448"/>
    </source>
</evidence>
<dbReference type="EMBL" id="JADINH010000174">
    <property type="protein sequence ID" value="MBO8416433.1"/>
    <property type="molecule type" value="Genomic_DNA"/>
</dbReference>
<keyword evidence="9 13" id="KW-0472">Membrane</keyword>
<evidence type="ECO:0000256" key="10">
    <source>
        <dbReference type="ARBA" id="ARBA00023186"/>
    </source>
</evidence>
<dbReference type="PANTHER" id="PTHR12428:SF65">
    <property type="entry name" value="CYTOCHROME C OXIDASE ASSEMBLY PROTEIN COX18, MITOCHONDRIAL"/>
    <property type="match status" value="1"/>
</dbReference>
<feature type="transmembrane region" description="Helical" evidence="13">
    <location>
        <begin position="491"/>
        <end position="516"/>
    </location>
</feature>
<evidence type="ECO:0000256" key="2">
    <source>
        <dbReference type="ARBA" id="ARBA00010527"/>
    </source>
</evidence>
<sequence length="551" mass="62399">MEQQRNILFILFLILSLFLYWAWENDQIVDARRAEVEAQNAELMNTNAQAASSIGKLITLSSDNLQLTIDLNGGDIIDAKLLKVLQEQGKDDPFHLLMDEPNFVYIAQSGLAGRDGPDSKARPAYTSAQNNYALEDGQDSVSAVLTYEDGGVTYTKTITLKRGSYVVEVSNLVDNKSERELSMAFYGQLKQTVDIQAQSNAGAFGFVAGAYRGSAYSSDDSRYEKNKFEDLIDLANEKQNLNVSTSDGWVAMIQHYFVAAWIGDNTQNVIYSNSAENGRDAIIGIRTNAVAIPAGSSHDFKAQMWIGPKNQDQMEVLAPNLDLTVDYGWLWFISIPLFKIMEFIHGFVGNWGVSIIILTLVVRSVLFPLTKAQYTSMAKMRLLTPKMQEIRERYKDDRQKLGQETMRLYKTEKVNPLGGCFPLLIQMPIFIALYWTLMESTELRHAPFILWITDLSVHDPYFVTPILYGISMFFIQKMSPTPINDPIQRKVFMAMPIVFTFMFCTFPAGLTLYWLVSNCFTIMQQIVIFRSLEKKGLQVRQPKKSEKTEKA</sequence>
<feature type="domain" description="Membrane insertase YidC/Oxa/ALB C-terminal" evidence="14">
    <location>
        <begin position="351"/>
        <end position="529"/>
    </location>
</feature>
<dbReference type="Pfam" id="PF14849">
    <property type="entry name" value="YidC_periplas"/>
    <property type="match status" value="1"/>
</dbReference>
<dbReference type="Proteomes" id="UP000823631">
    <property type="component" value="Unassembled WGS sequence"/>
</dbReference>
<protein>
    <recommendedName>
        <fullName evidence="3 13">Membrane protein insertase YidC</fullName>
    </recommendedName>
    <alternativeName>
        <fullName evidence="12 13">Foldase YidC</fullName>
    </alternativeName>
    <alternativeName>
        <fullName evidence="13">Membrane protein YidC</fullName>
    </alternativeName>
    <alternativeName>
        <fullName evidence="11 13">membrane integrase YidC</fullName>
    </alternativeName>
</protein>
<dbReference type="GO" id="GO:0051205">
    <property type="term" value="P:protein insertion into membrane"/>
    <property type="evidence" value="ECO:0007669"/>
    <property type="project" value="TreeGrafter"/>
</dbReference>
<dbReference type="PRINTS" id="PR00701">
    <property type="entry name" value="60KDINNERMP"/>
</dbReference>
<dbReference type="GO" id="GO:0015031">
    <property type="term" value="P:protein transport"/>
    <property type="evidence" value="ECO:0007669"/>
    <property type="project" value="UniProtKB-KW"/>
</dbReference>
<evidence type="ECO:0000259" key="14">
    <source>
        <dbReference type="Pfam" id="PF02096"/>
    </source>
</evidence>
<dbReference type="InterPro" id="IPR019998">
    <property type="entry name" value="Membr_insert_YidC"/>
</dbReference>
<evidence type="ECO:0000256" key="11">
    <source>
        <dbReference type="ARBA" id="ARBA00033245"/>
    </source>
</evidence>
<keyword evidence="8 13" id="KW-1133">Transmembrane helix</keyword>
<keyword evidence="5 13" id="KW-1003">Cell membrane</keyword>
<keyword evidence="7 13" id="KW-0653">Protein transport</keyword>
<keyword evidence="6 13" id="KW-0812">Transmembrane</keyword>
<comment type="subunit">
    <text evidence="13">Interacts with the Sec translocase complex via SecD. Specifically interacts with transmembrane segments of nascent integral membrane proteins during membrane integration.</text>
</comment>
<dbReference type="AlphaFoldDB" id="A0A9D9DDH9"/>
<dbReference type="CDD" id="cd19961">
    <property type="entry name" value="EcYidC-like_peri"/>
    <property type="match status" value="1"/>
</dbReference>
<dbReference type="Gene3D" id="2.70.98.90">
    <property type="match status" value="1"/>
</dbReference>
<dbReference type="HAMAP" id="MF_01810">
    <property type="entry name" value="YidC_type1"/>
    <property type="match status" value="1"/>
</dbReference>
<dbReference type="InterPro" id="IPR028055">
    <property type="entry name" value="YidC/Oxa/ALB_C"/>
</dbReference>
<dbReference type="CDD" id="cd20070">
    <property type="entry name" value="5TM_YidC_Alb3"/>
    <property type="match status" value="1"/>
</dbReference>
<comment type="caution">
    <text evidence="16">The sequence shown here is derived from an EMBL/GenBank/DDBJ whole genome shotgun (WGS) entry which is preliminary data.</text>
</comment>
<reference evidence="16" key="1">
    <citation type="submission" date="2020-10" db="EMBL/GenBank/DDBJ databases">
        <authorList>
            <person name="Gilroy R."/>
        </authorList>
    </citation>
    <scope>NUCLEOTIDE SEQUENCE</scope>
    <source>
        <strain evidence="16">17213</strain>
    </source>
</reference>
<dbReference type="PANTHER" id="PTHR12428">
    <property type="entry name" value="OXA1"/>
    <property type="match status" value="1"/>
</dbReference>
<evidence type="ECO:0000256" key="7">
    <source>
        <dbReference type="ARBA" id="ARBA00022927"/>
    </source>
</evidence>
<keyword evidence="4 13" id="KW-0813">Transport</keyword>
<dbReference type="InterPro" id="IPR047196">
    <property type="entry name" value="YidC_ALB_C"/>
</dbReference>
<dbReference type="GO" id="GO:0032977">
    <property type="term" value="F:membrane insertase activity"/>
    <property type="evidence" value="ECO:0007669"/>
    <property type="project" value="InterPro"/>
</dbReference>
<dbReference type="NCBIfam" id="NF002352">
    <property type="entry name" value="PRK01318.1-3"/>
    <property type="match status" value="1"/>
</dbReference>
<dbReference type="InterPro" id="IPR001708">
    <property type="entry name" value="YidC/ALB3/OXA1/COX18"/>
</dbReference>
<comment type="function">
    <text evidence="13">Required for the insertion and/or proper folding and/or complex formation of integral membrane proteins into the membrane. Involved in integration of membrane proteins that insert both dependently and independently of the Sec translocase complex, as well as at least some lipoproteins. Aids folding of multispanning membrane proteins.</text>
</comment>
<keyword evidence="10 13" id="KW-0143">Chaperone</keyword>
<reference evidence="16" key="2">
    <citation type="journal article" date="2021" name="PeerJ">
        <title>Extensive microbial diversity within the chicken gut microbiome revealed by metagenomics and culture.</title>
        <authorList>
            <person name="Gilroy R."/>
            <person name="Ravi A."/>
            <person name="Getino M."/>
            <person name="Pursley I."/>
            <person name="Horton D.L."/>
            <person name="Alikhan N.F."/>
            <person name="Baker D."/>
            <person name="Gharbi K."/>
            <person name="Hall N."/>
            <person name="Watson M."/>
            <person name="Adriaenssens E.M."/>
            <person name="Foster-Nyarko E."/>
            <person name="Jarju S."/>
            <person name="Secka A."/>
            <person name="Antonio M."/>
            <person name="Oren A."/>
            <person name="Chaudhuri R.R."/>
            <person name="La Ragione R."/>
            <person name="Hildebrand F."/>
            <person name="Pallen M.J."/>
        </authorList>
    </citation>
    <scope>NUCLEOTIDE SEQUENCE</scope>
    <source>
        <strain evidence="16">17213</strain>
    </source>
</reference>
<evidence type="ECO:0000259" key="15">
    <source>
        <dbReference type="Pfam" id="PF14849"/>
    </source>
</evidence>
<evidence type="ECO:0000256" key="3">
    <source>
        <dbReference type="ARBA" id="ARBA00015325"/>
    </source>
</evidence>
<accession>A0A9D9DDH9</accession>
<organism evidence="16 17">
    <name type="scientific">Candidatus Avisuccinivibrio stercorigallinarum</name>
    <dbReference type="NCBI Taxonomy" id="2840704"/>
    <lineage>
        <taxon>Bacteria</taxon>
        <taxon>Pseudomonadati</taxon>
        <taxon>Pseudomonadota</taxon>
        <taxon>Gammaproteobacteria</taxon>
        <taxon>Aeromonadales</taxon>
        <taxon>Succinivibrionaceae</taxon>
        <taxon>Succinivibrionaceae incertae sedis</taxon>
        <taxon>Candidatus Avisuccinivibrio</taxon>
    </lineage>
</organism>
<feature type="domain" description="Membrane insertase YidC N-terminal" evidence="15">
    <location>
        <begin position="58"/>
        <end position="339"/>
    </location>
</feature>
<proteinExistence type="inferred from homology"/>
<dbReference type="GO" id="GO:0005886">
    <property type="term" value="C:plasma membrane"/>
    <property type="evidence" value="ECO:0007669"/>
    <property type="project" value="UniProtKB-SubCell"/>
</dbReference>
<evidence type="ECO:0000256" key="6">
    <source>
        <dbReference type="ARBA" id="ARBA00022692"/>
    </source>
</evidence>
<feature type="transmembrane region" description="Helical" evidence="13">
    <location>
        <begin position="416"/>
        <end position="436"/>
    </location>
</feature>
<feature type="transmembrane region" description="Helical" evidence="13">
    <location>
        <begin position="351"/>
        <end position="370"/>
    </location>
</feature>
<evidence type="ECO:0000256" key="13">
    <source>
        <dbReference type="HAMAP-Rule" id="MF_01810"/>
    </source>
</evidence>
<comment type="subcellular location">
    <subcellularLocation>
        <location evidence="1">Cell inner membrane</location>
        <topology evidence="1">Multi-pass membrane protein</topology>
    </subcellularLocation>
    <subcellularLocation>
        <location evidence="13">Cell membrane</location>
        <topology evidence="13">Multi-pass membrane protein</topology>
    </subcellularLocation>
</comment>
<feature type="transmembrane region" description="Helical" evidence="13">
    <location>
        <begin position="448"/>
        <end position="470"/>
    </location>
</feature>
<gene>
    <name evidence="13 16" type="primary">yidC</name>
    <name evidence="16" type="ORF">IAB19_08645</name>
</gene>
<feature type="transmembrane region" description="Helical" evidence="13">
    <location>
        <begin position="7"/>
        <end position="23"/>
    </location>
</feature>
<comment type="similarity">
    <text evidence="2 13">Belongs to the OXA1/ALB3/YidC family. Type 1 subfamily.</text>
</comment>
<dbReference type="Pfam" id="PF02096">
    <property type="entry name" value="60KD_IMP"/>
    <property type="match status" value="1"/>
</dbReference>
<dbReference type="InterPro" id="IPR038221">
    <property type="entry name" value="YidC_periplasmic_sf"/>
</dbReference>
<evidence type="ECO:0000313" key="16">
    <source>
        <dbReference type="EMBL" id="MBO8416433.1"/>
    </source>
</evidence>
<evidence type="ECO:0000256" key="5">
    <source>
        <dbReference type="ARBA" id="ARBA00022475"/>
    </source>
</evidence>